<dbReference type="EMBL" id="MN740420">
    <property type="protein sequence ID" value="QHU05820.1"/>
    <property type="molecule type" value="Genomic_DNA"/>
</dbReference>
<dbReference type="InterPro" id="IPR011009">
    <property type="entry name" value="Kinase-like_dom_sf"/>
</dbReference>
<protein>
    <recommendedName>
        <fullName evidence="1">Protein kinase domain-containing protein</fullName>
    </recommendedName>
</protein>
<accession>A0A6C0JM69</accession>
<dbReference type="SUPFAM" id="SSF56112">
    <property type="entry name" value="Protein kinase-like (PK-like)"/>
    <property type="match status" value="2"/>
</dbReference>
<name>A0A6C0JM69_9ZZZZ</name>
<sequence length="353" mass="41395">MSKENFLSSGVYGCVYNPAYTCDGKRTHEKKYVTKIVKSDFTTKIEVIAGKLLANTDGFITVIKKCGITQKALQESPMVKHCKLFDKDPHIKKNYDLLYLKFIKSKELSYYLNLKKSKNAIVKSYIVLCNRISVMIEKGIIHHDLHFGNILYDGSNLYVIDFGLSLIKKYFFIDNKLNAPYLKETIFEYSPTWIYWSLDYHLLCFLIHKKEPLTLDIIEHTVNYYLKNHDIINKIKGNFSANYKQYAIEYFKKYIDLPIDYVVKELLNTSDTWDYFKIGLHFIDIYNDIHMDLPQFLTILLLLIHPNPEYRPSVLDLRQINDVFINHHYIQNDTITSGFSKSLSKNLKATVIK</sequence>
<dbReference type="SMART" id="SM00220">
    <property type="entry name" value="S_TKc"/>
    <property type="match status" value="1"/>
</dbReference>
<organism evidence="2">
    <name type="scientific">viral metagenome</name>
    <dbReference type="NCBI Taxonomy" id="1070528"/>
    <lineage>
        <taxon>unclassified sequences</taxon>
        <taxon>metagenomes</taxon>
        <taxon>organismal metagenomes</taxon>
    </lineage>
</organism>
<evidence type="ECO:0000259" key="1">
    <source>
        <dbReference type="PROSITE" id="PS50011"/>
    </source>
</evidence>
<dbReference type="InterPro" id="IPR004147">
    <property type="entry name" value="ABC1_dom"/>
</dbReference>
<dbReference type="Gene3D" id="1.10.510.10">
    <property type="entry name" value="Transferase(Phosphotransferase) domain 1"/>
    <property type="match status" value="1"/>
</dbReference>
<reference evidence="2" key="1">
    <citation type="journal article" date="2020" name="Nature">
        <title>Giant virus diversity and host interactions through global metagenomics.</title>
        <authorList>
            <person name="Schulz F."/>
            <person name="Roux S."/>
            <person name="Paez-Espino D."/>
            <person name="Jungbluth S."/>
            <person name="Walsh D.A."/>
            <person name="Denef V.J."/>
            <person name="McMahon K.D."/>
            <person name="Konstantinidis K.T."/>
            <person name="Eloe-Fadrosh E.A."/>
            <person name="Kyrpides N.C."/>
            <person name="Woyke T."/>
        </authorList>
    </citation>
    <scope>NUCLEOTIDE SEQUENCE</scope>
    <source>
        <strain evidence="2">GVMAG-M-3300027736-24</strain>
    </source>
</reference>
<evidence type="ECO:0000313" key="2">
    <source>
        <dbReference type="EMBL" id="QHU05820.1"/>
    </source>
</evidence>
<dbReference type="GO" id="GO:0005524">
    <property type="term" value="F:ATP binding"/>
    <property type="evidence" value="ECO:0007669"/>
    <property type="project" value="InterPro"/>
</dbReference>
<dbReference type="Pfam" id="PF03109">
    <property type="entry name" value="ABC1"/>
    <property type="match status" value="1"/>
</dbReference>
<proteinExistence type="predicted"/>
<dbReference type="InterPro" id="IPR000719">
    <property type="entry name" value="Prot_kinase_dom"/>
</dbReference>
<dbReference type="PROSITE" id="PS50011">
    <property type="entry name" value="PROTEIN_KINASE_DOM"/>
    <property type="match status" value="1"/>
</dbReference>
<dbReference type="AlphaFoldDB" id="A0A6C0JM69"/>
<dbReference type="GO" id="GO:0004672">
    <property type="term" value="F:protein kinase activity"/>
    <property type="evidence" value="ECO:0007669"/>
    <property type="project" value="InterPro"/>
</dbReference>
<feature type="domain" description="Protein kinase" evidence="1">
    <location>
        <begin position="1"/>
        <end position="330"/>
    </location>
</feature>